<dbReference type="Proteomes" id="UP001234202">
    <property type="component" value="Unassembled WGS sequence"/>
</dbReference>
<protein>
    <submittedName>
        <fullName evidence="1">Uncharacterized protein</fullName>
    </submittedName>
</protein>
<evidence type="ECO:0000313" key="2">
    <source>
        <dbReference type="Proteomes" id="UP001234202"/>
    </source>
</evidence>
<accession>A0ACC2XGC0</accession>
<sequence length="666" mass="74983">MTAPLPTTSFGSDSPRRTSGGGRELQILSSPLKRAHYSGDQGAGSEEEFGRSGDAGNRPVKKLKQEVTDEQEGEGLVARLFKYAWHFVSGAIEERNQPTAAAIESDKLQILRKMLDKEEIVVPAYNPTIDLTADSDHEAEEEEHGQVATPRNKKQSSRHDSNRKGKSMTTPGMRTFRPHGSIFQNEINLPDDDPSSRYRTRQWHSPSTAAAGAQSGGQRTPAQKQTQRPNSRGPMLGMSFSRTPLRNGTPRGPISPTPVPSLSVSTGSARNGSVASSSADYRGRERWGLSVRQKESLDRIKFEGKKEEEPSSSGSLTDGGEAYRQLLNTFRAAEGVGERSSLSLSTLELAKAWSQAGFNHSTGDLKSSVKTISSAKTKPSKQERWLNRQREIGQKAYEEAKARDEKTKEIARKLEQLAIEDTRIREEALAKARARALTKIEVPVLTSEQVEEVTRTLSNPSFKAKCDREEVSCRDLQLLGPKKWLNDEIINFYGALLMERAEKEGKRKIHFFNSFFFSKMAKDGYEKSKIGRWTKKIDIFAKDIIIFPINQNNVHWVCGAINMKDKRFEFYDSMSTVPNTKAFSVMRDYLQKEHMDKKKKPIDLSDWEDYSDPTLEHRARGVGDKGDDVNESAAWEFEQKHMIDIRRLMQWELIHAQLAKRGRDGD</sequence>
<reference evidence="1" key="1">
    <citation type="submission" date="2023-04" db="EMBL/GenBank/DDBJ databases">
        <title>Draft Genome sequencing of Naganishia species isolated from polar environments using Oxford Nanopore Technology.</title>
        <authorList>
            <person name="Leo P."/>
            <person name="Venkateswaran K."/>
        </authorList>
    </citation>
    <scope>NUCLEOTIDE SEQUENCE</scope>
    <source>
        <strain evidence="1">DBVPG 5303</strain>
    </source>
</reference>
<organism evidence="1 2">
    <name type="scientific">Naganishia onofrii</name>
    <dbReference type="NCBI Taxonomy" id="1851511"/>
    <lineage>
        <taxon>Eukaryota</taxon>
        <taxon>Fungi</taxon>
        <taxon>Dikarya</taxon>
        <taxon>Basidiomycota</taxon>
        <taxon>Agaricomycotina</taxon>
        <taxon>Tremellomycetes</taxon>
        <taxon>Filobasidiales</taxon>
        <taxon>Filobasidiaceae</taxon>
        <taxon>Naganishia</taxon>
    </lineage>
</organism>
<gene>
    <name evidence="1" type="ORF">QFC24_003916</name>
</gene>
<name>A0ACC2XGC0_9TREE</name>
<comment type="caution">
    <text evidence="1">The sequence shown here is derived from an EMBL/GenBank/DDBJ whole genome shotgun (WGS) entry which is preliminary data.</text>
</comment>
<dbReference type="EMBL" id="JASBWV010000013">
    <property type="protein sequence ID" value="KAJ9122878.1"/>
    <property type="molecule type" value="Genomic_DNA"/>
</dbReference>
<evidence type="ECO:0000313" key="1">
    <source>
        <dbReference type="EMBL" id="KAJ9122878.1"/>
    </source>
</evidence>
<keyword evidence="2" id="KW-1185">Reference proteome</keyword>
<proteinExistence type="predicted"/>